<dbReference type="EMBL" id="HBKQ01038211">
    <property type="protein sequence ID" value="CAE2260278.1"/>
    <property type="molecule type" value="Transcribed_RNA"/>
</dbReference>
<proteinExistence type="predicted"/>
<name>A0A7S4JDL3_9STRA</name>
<gene>
    <name evidence="4" type="ORF">OAUR00152_LOCUS26389</name>
</gene>
<dbReference type="AlphaFoldDB" id="A0A7S4JDL3"/>
<evidence type="ECO:0000256" key="1">
    <source>
        <dbReference type="SAM" id="Coils"/>
    </source>
</evidence>
<feature type="compositionally biased region" description="Pro residues" evidence="2">
    <location>
        <begin position="1"/>
        <end position="10"/>
    </location>
</feature>
<evidence type="ECO:0000313" key="4">
    <source>
        <dbReference type="EMBL" id="CAE2260278.1"/>
    </source>
</evidence>
<feature type="coiled-coil region" evidence="1">
    <location>
        <begin position="236"/>
        <end position="268"/>
    </location>
</feature>
<protein>
    <submittedName>
        <fullName evidence="4">Uncharacterized protein</fullName>
    </submittedName>
</protein>
<accession>A0A7S4JDL3</accession>
<feature type="transmembrane region" description="Helical" evidence="3">
    <location>
        <begin position="304"/>
        <end position="324"/>
    </location>
</feature>
<feature type="region of interest" description="Disordered" evidence="2">
    <location>
        <begin position="1"/>
        <end position="30"/>
    </location>
</feature>
<keyword evidence="3" id="KW-1133">Transmembrane helix</keyword>
<organism evidence="4">
    <name type="scientific">Odontella aurita</name>
    <dbReference type="NCBI Taxonomy" id="265563"/>
    <lineage>
        <taxon>Eukaryota</taxon>
        <taxon>Sar</taxon>
        <taxon>Stramenopiles</taxon>
        <taxon>Ochrophyta</taxon>
        <taxon>Bacillariophyta</taxon>
        <taxon>Mediophyceae</taxon>
        <taxon>Biddulphiophycidae</taxon>
        <taxon>Eupodiscales</taxon>
        <taxon>Odontellaceae</taxon>
        <taxon>Odontella</taxon>
    </lineage>
</organism>
<feature type="region of interest" description="Disordered" evidence="2">
    <location>
        <begin position="62"/>
        <end position="95"/>
    </location>
</feature>
<keyword evidence="1" id="KW-0175">Coiled coil</keyword>
<keyword evidence="3" id="KW-0472">Membrane</keyword>
<keyword evidence="3" id="KW-0812">Transmembrane</keyword>
<evidence type="ECO:0000256" key="3">
    <source>
        <dbReference type="SAM" id="Phobius"/>
    </source>
</evidence>
<sequence length="888" mass="97923">MKDPPPPPPAAFADLGIQGDSDDDRRLDPNTQEGQLIGAAVAAKGIPSSLEAQTCDHLQNSRHLAGEKKNESKTNTGRQASMHWKKQQQQGVRKHRERYVQRRGRNYLEKQREQNTAKAGAMAWIRHNEGLDETQTSALPPSNLPGAVAIGGTAMAIPGMTDGAAELEDLRLGCGGNSARTVEEVGAVAVVGQEVLGDAATPDYLDDSPVGDRGNLAALSPEGSHAIAIPTAEVVDDDADLQMEREENERLALENEKLKNEVDRHKRQGAMETITLPSSAVVARRVRSTNILQKLKGCLSDWRIVAAVLVILLVVTIVVLVAIGQFSSDNGKHIDDAAIPPASTSRQKSNMCSIPCKTTADCEEKLQLGSVCQEKSGLESENRDDNEGRVQKCCTNPFASGCLRQMQILKEKEDNSPESKIFTKRVCNSDDEDKSGNGNCVPARSMEVRIAPGDWDSSIFLAWVFQIFLSEILGIPVTIENGKGSDALSFYDPDPNAFDVPNKAYNWEALREAHKVKDCRRTSKECAYFLPEVWDSQESKWIDLHALGEVEYFWSGIEGEISMYIPKFVAEMDPSLVSSNGMSGESNRKKLADIFKRPTTWLDYCREVSSTNCTSSDGAAARWPSDPDEEGRYFVQDLYTGHFRATDENNCDKNPSTCTGHFVDASCEWTTYSESQLFWNKIALQSDGPLKPNGAYTGDAMAEIWSASNATGSPVIMWRWNPDKLLYSFSDSPNEFQPISLPKPTLMCTKNRVNNENQCSENIHDRLGLEEGSCDYVPHKLQKVISKSIKGTAKSAYNALRSVQIDEEDIEEMMKAWILQGGEGYAEAREAVCGWVADNVDLLQSYTLNSFDESTSAGSGICCSWLLWVFLAWITYGLAVVSWFPEMA</sequence>
<reference evidence="4" key="1">
    <citation type="submission" date="2021-01" db="EMBL/GenBank/DDBJ databases">
        <authorList>
            <person name="Corre E."/>
            <person name="Pelletier E."/>
            <person name="Niang G."/>
            <person name="Scheremetjew M."/>
            <person name="Finn R."/>
            <person name="Kale V."/>
            <person name="Holt S."/>
            <person name="Cochrane G."/>
            <person name="Meng A."/>
            <person name="Brown T."/>
            <person name="Cohen L."/>
        </authorList>
    </citation>
    <scope>NUCLEOTIDE SEQUENCE</scope>
    <source>
        <strain evidence="4">Isolate 1302-5</strain>
    </source>
</reference>
<feature type="transmembrane region" description="Helical" evidence="3">
    <location>
        <begin position="865"/>
        <end position="884"/>
    </location>
</feature>
<evidence type="ECO:0000256" key="2">
    <source>
        <dbReference type="SAM" id="MobiDB-lite"/>
    </source>
</evidence>